<evidence type="ECO:0000259" key="3">
    <source>
        <dbReference type="Pfam" id="PF04494"/>
    </source>
</evidence>
<gene>
    <name evidence="4" type="ORF">OBRU01_22266</name>
</gene>
<dbReference type="InterPro" id="IPR007582">
    <property type="entry name" value="TFIID_NTD2"/>
</dbReference>
<feature type="non-terminal residue" evidence="4">
    <location>
        <position position="257"/>
    </location>
</feature>
<dbReference type="EMBL" id="JTDY01006753">
    <property type="protein sequence ID" value="KOB65719.1"/>
    <property type="molecule type" value="Genomic_DNA"/>
</dbReference>
<reference evidence="4 5" key="1">
    <citation type="journal article" date="2015" name="Genome Biol. Evol.">
        <title>The genome of winter moth (Operophtera brumata) provides a genomic perspective on sexual dimorphism and phenology.</title>
        <authorList>
            <person name="Derks M.F."/>
            <person name="Smit S."/>
            <person name="Salis L."/>
            <person name="Schijlen E."/>
            <person name="Bossers A."/>
            <person name="Mateman C."/>
            <person name="Pijl A.S."/>
            <person name="de Ridder D."/>
            <person name="Groenen M.A."/>
            <person name="Visser M.E."/>
            <person name="Megens H.J."/>
        </authorList>
    </citation>
    <scope>NUCLEOTIDE SEQUENCE [LARGE SCALE GENOMIC DNA]</scope>
    <source>
        <strain evidence="4">WM2013NL</strain>
        <tissue evidence="4">Head and thorax</tissue>
    </source>
</reference>
<dbReference type="Pfam" id="PF04494">
    <property type="entry name" value="TFIID_NTD2"/>
    <property type="match status" value="1"/>
</dbReference>
<dbReference type="STRING" id="104452.A0A0L7KRU1"/>
<evidence type="ECO:0000313" key="4">
    <source>
        <dbReference type="EMBL" id="KOB65719.1"/>
    </source>
</evidence>
<dbReference type="GO" id="GO:0016251">
    <property type="term" value="F:RNA polymerase II general transcription initiation factor activity"/>
    <property type="evidence" value="ECO:0007669"/>
    <property type="project" value="TreeGrafter"/>
</dbReference>
<proteinExistence type="predicted"/>
<dbReference type="PANTHER" id="PTHR19879">
    <property type="entry name" value="TRANSCRIPTION INITIATION FACTOR TFIID"/>
    <property type="match status" value="1"/>
</dbReference>
<dbReference type="SUPFAM" id="SSF160897">
    <property type="entry name" value="Taf5 N-terminal domain-like"/>
    <property type="match status" value="1"/>
</dbReference>
<keyword evidence="5" id="KW-1185">Reference proteome</keyword>
<dbReference type="Gene3D" id="1.25.40.500">
    <property type="entry name" value="TFIID subunit TAF5, NTD2 domain"/>
    <property type="match status" value="1"/>
</dbReference>
<dbReference type="GO" id="GO:0005669">
    <property type="term" value="C:transcription factor TFIID complex"/>
    <property type="evidence" value="ECO:0007669"/>
    <property type="project" value="TreeGrafter"/>
</dbReference>
<keyword evidence="2" id="KW-0539">Nucleus</keyword>
<evidence type="ECO:0000256" key="2">
    <source>
        <dbReference type="ARBA" id="ARBA00023242"/>
    </source>
</evidence>
<dbReference type="Proteomes" id="UP000037510">
    <property type="component" value="Unassembled WGS sequence"/>
</dbReference>
<dbReference type="GO" id="GO:0006367">
    <property type="term" value="P:transcription initiation at RNA polymerase II promoter"/>
    <property type="evidence" value="ECO:0007669"/>
    <property type="project" value="TreeGrafter"/>
</dbReference>
<accession>A0A0L7KRU1</accession>
<sequence>MGEKSTPLLAVLQLLRKYNLKGTEEILRKEASLGNAEYESLDLPEVELASILTSHHTESDPHSYEFAFDNLKKFIENSLDVYKVSMILYDHLEHAHKFMDKFGPEQEDYVQEDLNRLSIVKNKDHIKGNELAEIYRETSAQLKRYLQEQKSSTVIINIINNHIQLEVHDGPGRTQAQVRSTAGASKRVALGPESLPSICFYTLLNSGNSALCTDICDDSTLMAVGFSNSIIKVWTLTPVKLRGMKSVDKLQDIDREA</sequence>
<name>A0A0L7KRU1_OPEBR</name>
<comment type="subcellular location">
    <subcellularLocation>
        <location evidence="1">Nucleus</location>
    </subcellularLocation>
</comment>
<organism evidence="4 5">
    <name type="scientific">Operophtera brumata</name>
    <name type="common">Winter moth</name>
    <name type="synonym">Phalaena brumata</name>
    <dbReference type="NCBI Taxonomy" id="104452"/>
    <lineage>
        <taxon>Eukaryota</taxon>
        <taxon>Metazoa</taxon>
        <taxon>Ecdysozoa</taxon>
        <taxon>Arthropoda</taxon>
        <taxon>Hexapoda</taxon>
        <taxon>Insecta</taxon>
        <taxon>Pterygota</taxon>
        <taxon>Neoptera</taxon>
        <taxon>Endopterygota</taxon>
        <taxon>Lepidoptera</taxon>
        <taxon>Glossata</taxon>
        <taxon>Ditrysia</taxon>
        <taxon>Geometroidea</taxon>
        <taxon>Geometridae</taxon>
        <taxon>Larentiinae</taxon>
        <taxon>Operophtera</taxon>
    </lineage>
</organism>
<protein>
    <submittedName>
        <fullName evidence="4">Wd-repeat protein</fullName>
    </submittedName>
</protein>
<comment type="caution">
    <text evidence="4">The sequence shown here is derived from an EMBL/GenBank/DDBJ whole genome shotgun (WGS) entry which is preliminary data.</text>
</comment>
<dbReference type="PANTHER" id="PTHR19879:SF1">
    <property type="entry name" value="CANNONBALL-RELATED"/>
    <property type="match status" value="1"/>
</dbReference>
<evidence type="ECO:0000313" key="5">
    <source>
        <dbReference type="Proteomes" id="UP000037510"/>
    </source>
</evidence>
<evidence type="ECO:0000256" key="1">
    <source>
        <dbReference type="ARBA" id="ARBA00004123"/>
    </source>
</evidence>
<dbReference type="InterPro" id="IPR037264">
    <property type="entry name" value="TFIID_NTD2_sf"/>
</dbReference>
<dbReference type="AlphaFoldDB" id="A0A0L7KRU1"/>
<feature type="domain" description="TFIID subunit TAF5 NTD2" evidence="3">
    <location>
        <begin position="58"/>
        <end position="163"/>
    </location>
</feature>